<keyword evidence="2" id="KW-0256">Endoplasmic reticulum</keyword>
<feature type="transmembrane region" description="Helical" evidence="7">
    <location>
        <begin position="21"/>
        <end position="44"/>
    </location>
</feature>
<dbReference type="AlphaFoldDB" id="A0A7S3PW06"/>
<keyword evidence="3 7" id="KW-1133">Transmembrane helix</keyword>
<feature type="transmembrane region" description="Helical" evidence="7">
    <location>
        <begin position="56"/>
        <end position="77"/>
    </location>
</feature>
<accession>A0A7S3PW06</accession>
<evidence type="ECO:0000256" key="6">
    <source>
        <dbReference type="SAM" id="MobiDB-lite"/>
    </source>
</evidence>
<dbReference type="GO" id="GO:0005789">
    <property type="term" value="C:endoplasmic reticulum membrane"/>
    <property type="evidence" value="ECO:0007669"/>
    <property type="project" value="TreeGrafter"/>
</dbReference>
<feature type="region of interest" description="Disordered" evidence="6">
    <location>
        <begin position="84"/>
        <end position="119"/>
    </location>
</feature>
<evidence type="ECO:0000256" key="4">
    <source>
        <dbReference type="ARBA" id="ARBA00023136"/>
    </source>
</evidence>
<proteinExistence type="predicted"/>
<dbReference type="GO" id="GO:0031410">
    <property type="term" value="C:cytoplasmic vesicle"/>
    <property type="evidence" value="ECO:0007669"/>
    <property type="project" value="UniProtKB-KW"/>
</dbReference>
<dbReference type="Pfam" id="PF09446">
    <property type="entry name" value="VMA21"/>
    <property type="match status" value="1"/>
</dbReference>
<protein>
    <recommendedName>
        <fullName evidence="9">Vacuolar ATPase assembly integral membrane protein VMA21 homolog</fullName>
    </recommendedName>
</protein>
<dbReference type="PANTHER" id="PTHR31792:SF3">
    <property type="entry name" value="VACUOLAR ATPASE ASSEMBLY INTEGRAL MEMBRANE PROTEIN VMA21"/>
    <property type="match status" value="1"/>
</dbReference>
<organism evidence="8">
    <name type="scientific">Chaetoceros debilis</name>
    <dbReference type="NCBI Taxonomy" id="122233"/>
    <lineage>
        <taxon>Eukaryota</taxon>
        <taxon>Sar</taxon>
        <taxon>Stramenopiles</taxon>
        <taxon>Ochrophyta</taxon>
        <taxon>Bacillariophyta</taxon>
        <taxon>Coscinodiscophyceae</taxon>
        <taxon>Chaetocerotophycidae</taxon>
        <taxon>Chaetocerotales</taxon>
        <taxon>Chaetocerotaceae</taxon>
        <taxon>Chaetoceros</taxon>
    </lineage>
</organism>
<dbReference type="GO" id="GO:0070072">
    <property type="term" value="P:vacuolar proton-transporting V-type ATPase complex assembly"/>
    <property type="evidence" value="ECO:0007669"/>
    <property type="project" value="InterPro"/>
</dbReference>
<name>A0A7S3PW06_9STRA</name>
<dbReference type="InterPro" id="IPR019013">
    <property type="entry name" value="Vma21"/>
</dbReference>
<keyword evidence="4 7" id="KW-0472">Membrane</keyword>
<evidence type="ECO:0000256" key="3">
    <source>
        <dbReference type="ARBA" id="ARBA00022989"/>
    </source>
</evidence>
<evidence type="ECO:0000256" key="7">
    <source>
        <dbReference type="SAM" id="Phobius"/>
    </source>
</evidence>
<dbReference type="PANTHER" id="PTHR31792">
    <property type="entry name" value="VACUOLAR ATPASE ASSEMBLY INTEGRAL MEMBRANE PROTEIN VMA21"/>
    <property type="match status" value="1"/>
</dbReference>
<gene>
    <name evidence="8" type="ORF">CDEB00056_LOCUS2245</name>
</gene>
<sequence>MSPGLLKVLGQEQNKDVAQKLGLATGCMFTLPIAVFYFCLHVIFDPAGGLISVKEPLAYSGFAAVAMANVIIFGYCWSAFSEPEEENEEDKRRGTALAGKDNDNDASVPRVGIFKQRTD</sequence>
<reference evidence="8" key="1">
    <citation type="submission" date="2021-01" db="EMBL/GenBank/DDBJ databases">
        <authorList>
            <person name="Corre E."/>
            <person name="Pelletier E."/>
            <person name="Niang G."/>
            <person name="Scheremetjew M."/>
            <person name="Finn R."/>
            <person name="Kale V."/>
            <person name="Holt S."/>
            <person name="Cochrane G."/>
            <person name="Meng A."/>
            <person name="Brown T."/>
            <person name="Cohen L."/>
        </authorList>
    </citation>
    <scope>NUCLEOTIDE SEQUENCE</scope>
    <source>
        <strain evidence="8">MM31A-1</strain>
    </source>
</reference>
<evidence type="ECO:0008006" key="9">
    <source>
        <dbReference type="Google" id="ProtNLM"/>
    </source>
</evidence>
<evidence type="ECO:0000256" key="2">
    <source>
        <dbReference type="ARBA" id="ARBA00022824"/>
    </source>
</evidence>
<evidence type="ECO:0000256" key="5">
    <source>
        <dbReference type="ARBA" id="ARBA00023329"/>
    </source>
</evidence>
<keyword evidence="1 7" id="KW-0812">Transmembrane</keyword>
<evidence type="ECO:0000256" key="1">
    <source>
        <dbReference type="ARBA" id="ARBA00022692"/>
    </source>
</evidence>
<dbReference type="EMBL" id="HBIO01003280">
    <property type="protein sequence ID" value="CAE0457404.1"/>
    <property type="molecule type" value="Transcribed_RNA"/>
</dbReference>
<evidence type="ECO:0000313" key="8">
    <source>
        <dbReference type="EMBL" id="CAE0457404.1"/>
    </source>
</evidence>
<keyword evidence="5" id="KW-0968">Cytoplasmic vesicle</keyword>